<dbReference type="Proteomes" id="UP000094769">
    <property type="component" value="Unassembled WGS sequence"/>
</dbReference>
<sequence length="422" mass="47155">MRFETLDQWLDWQAQLHPREIDLGLQRVKTVWQRLQSVSFQAQVITVAGTNGKGSCVAMLESIYLRAGIQIGSFTSPHLIRYNERIRLNGKPVSDQQLCRAFEMIDQAREQISLSYFEFATLAALICFASEKPDLVILEVGLGGRLDAVNIVDADVALITTIDLDHTDWLGNDVESIGREKAGIMRGHKPVVLADPAMPRSVLDHADQLEADIYQFGRDFTHQVCDIGWRWSGPKGVELELPEPGLTGSKQLLNASAVVMVCHLLQDRFPLHENFIAEGLRDVRLAGRLHFVPAAPALLLDVAHNRQSLEALRDALNQMNWQGRIHALFGMLQDKNAADAVQMIGALLASWHLLDLNGWRGRTAEQLADNLRQEGVKQPISCHHTFSEAFQACRNRAEPQDLILIFGSFLIVGEAMHNLNLS</sequence>
<evidence type="ECO:0000256" key="21">
    <source>
        <dbReference type="ARBA" id="ARBA00049035"/>
    </source>
</evidence>
<dbReference type="AlphaFoldDB" id="A0A7Z0VJ87"/>
<feature type="domain" description="Mur ligase C-terminal" evidence="24">
    <location>
        <begin position="287"/>
        <end position="409"/>
    </location>
</feature>
<evidence type="ECO:0000256" key="13">
    <source>
        <dbReference type="ARBA" id="ARBA00022840"/>
    </source>
</evidence>
<dbReference type="InterPro" id="IPR001645">
    <property type="entry name" value="Folylpolyglutamate_synth"/>
</dbReference>
<dbReference type="GO" id="GO:0004326">
    <property type="term" value="F:tetrahydrofolylpolyglutamate synthase activity"/>
    <property type="evidence" value="ECO:0007669"/>
    <property type="project" value="UniProtKB-EC"/>
</dbReference>
<evidence type="ECO:0000256" key="9">
    <source>
        <dbReference type="ARBA" id="ARBA00019357"/>
    </source>
</evidence>
<evidence type="ECO:0000256" key="8">
    <source>
        <dbReference type="ARBA" id="ARBA00013025"/>
    </source>
</evidence>
<dbReference type="SUPFAM" id="SSF53244">
    <property type="entry name" value="MurD-like peptide ligases, peptide-binding domain"/>
    <property type="match status" value="1"/>
</dbReference>
<dbReference type="GO" id="GO:0005737">
    <property type="term" value="C:cytoplasm"/>
    <property type="evidence" value="ECO:0007669"/>
    <property type="project" value="TreeGrafter"/>
</dbReference>
<reference evidence="26 27" key="1">
    <citation type="submission" date="2016-06" db="EMBL/GenBank/DDBJ databases">
        <title>Genome sequence of endosymbiont of Candidatus Endolucinida thiodiazotropha.</title>
        <authorList>
            <person name="Poehlein A."/>
            <person name="Koenig S."/>
            <person name="Heiden S.E."/>
            <person name="Thuermer A."/>
            <person name="Voget S."/>
            <person name="Daniel R."/>
            <person name="Markert S."/>
            <person name="Gros O."/>
            <person name="Schweder T."/>
        </authorList>
    </citation>
    <scope>NUCLEOTIDE SEQUENCE [LARGE SCALE GENOMIC DNA]</scope>
    <source>
        <strain evidence="26 27">COS</strain>
    </source>
</reference>
<dbReference type="InterPro" id="IPR036565">
    <property type="entry name" value="Mur-like_cat_sf"/>
</dbReference>
<dbReference type="GO" id="GO:0005524">
    <property type="term" value="F:ATP binding"/>
    <property type="evidence" value="ECO:0007669"/>
    <property type="project" value="UniProtKB-KW"/>
</dbReference>
<dbReference type="PIRSF" id="PIRSF001563">
    <property type="entry name" value="Folylpolyglu_synth"/>
    <property type="match status" value="1"/>
</dbReference>
<accession>A0A7Z0VJ87</accession>
<dbReference type="InterPro" id="IPR013221">
    <property type="entry name" value="Mur_ligase_cen"/>
</dbReference>
<evidence type="ECO:0000256" key="17">
    <source>
        <dbReference type="ARBA" id="ARBA00030592"/>
    </source>
</evidence>
<evidence type="ECO:0000259" key="24">
    <source>
        <dbReference type="Pfam" id="PF02875"/>
    </source>
</evidence>
<dbReference type="GO" id="GO:0046872">
    <property type="term" value="F:metal ion binding"/>
    <property type="evidence" value="ECO:0007669"/>
    <property type="project" value="UniProtKB-KW"/>
</dbReference>
<dbReference type="EC" id="6.3.2.12" evidence="7"/>
<evidence type="ECO:0000256" key="2">
    <source>
        <dbReference type="ARBA" id="ARBA00002714"/>
    </source>
</evidence>
<keyword evidence="13 23" id="KW-0067">ATP-binding</keyword>
<dbReference type="InterPro" id="IPR036615">
    <property type="entry name" value="Mur_ligase_C_dom_sf"/>
</dbReference>
<keyword evidence="12 23" id="KW-0547">Nucleotide-binding</keyword>
<dbReference type="InterPro" id="IPR004101">
    <property type="entry name" value="Mur_ligase_C"/>
</dbReference>
<evidence type="ECO:0000256" key="3">
    <source>
        <dbReference type="ARBA" id="ARBA00004799"/>
    </source>
</evidence>
<dbReference type="RefSeq" id="WP_069126800.1">
    <property type="nucleotide sequence ID" value="NZ_MARB01000019.1"/>
</dbReference>
<dbReference type="FunFam" id="3.40.1190.10:FF:000004">
    <property type="entry name" value="Dihydrofolate synthase/folylpolyglutamate synthase"/>
    <property type="match status" value="1"/>
</dbReference>
<dbReference type="UniPathway" id="UPA00077">
    <property type="reaction ID" value="UER00157"/>
</dbReference>
<evidence type="ECO:0000259" key="25">
    <source>
        <dbReference type="Pfam" id="PF08245"/>
    </source>
</evidence>
<feature type="domain" description="Mur ligase central" evidence="25">
    <location>
        <begin position="47"/>
        <end position="222"/>
    </location>
</feature>
<evidence type="ECO:0000256" key="11">
    <source>
        <dbReference type="ARBA" id="ARBA00022723"/>
    </source>
</evidence>
<comment type="pathway">
    <text evidence="3">Cofactor biosynthesis; tetrahydrofolate biosynthesis; 7,8-dihydrofolate from 2-amino-4-hydroxy-6-hydroxymethyl-7,8-dihydropteridine diphosphate and 4-aminobenzoate: step 2/2.</text>
</comment>
<comment type="subunit">
    <text evidence="6">Monomer.</text>
</comment>
<comment type="catalytic activity">
    <reaction evidence="19">
        <text>(6S)-5,6,7,8-tetrahydrofolyl-(gamma-L-Glu)(n) + L-glutamate + ATP = (6S)-5,6,7,8-tetrahydrofolyl-(gamma-L-Glu)(n+1) + ADP + phosphate + H(+)</text>
        <dbReference type="Rhea" id="RHEA:10580"/>
        <dbReference type="Rhea" id="RHEA-COMP:14738"/>
        <dbReference type="Rhea" id="RHEA-COMP:14740"/>
        <dbReference type="ChEBI" id="CHEBI:15378"/>
        <dbReference type="ChEBI" id="CHEBI:29985"/>
        <dbReference type="ChEBI" id="CHEBI:30616"/>
        <dbReference type="ChEBI" id="CHEBI:43474"/>
        <dbReference type="ChEBI" id="CHEBI:141005"/>
        <dbReference type="ChEBI" id="CHEBI:456216"/>
        <dbReference type="EC" id="6.3.2.17"/>
    </reaction>
</comment>
<evidence type="ECO:0000256" key="5">
    <source>
        <dbReference type="ARBA" id="ARBA00008276"/>
    </source>
</evidence>
<evidence type="ECO:0000256" key="4">
    <source>
        <dbReference type="ARBA" id="ARBA00005150"/>
    </source>
</evidence>
<evidence type="ECO:0000256" key="18">
    <source>
        <dbReference type="ARBA" id="ARBA00032510"/>
    </source>
</evidence>
<evidence type="ECO:0000256" key="20">
    <source>
        <dbReference type="ARBA" id="ARBA00047808"/>
    </source>
</evidence>
<evidence type="ECO:0000256" key="22">
    <source>
        <dbReference type="ARBA" id="ARBA00049161"/>
    </source>
</evidence>
<evidence type="ECO:0000256" key="23">
    <source>
        <dbReference type="PIRNR" id="PIRNR001563"/>
    </source>
</evidence>
<dbReference type="GO" id="GO:0046656">
    <property type="term" value="P:folic acid biosynthetic process"/>
    <property type="evidence" value="ECO:0007669"/>
    <property type="project" value="UniProtKB-KW"/>
</dbReference>
<comment type="pathway">
    <text evidence="4">Cofactor biosynthesis; tetrahydrofolylpolyglutamate biosynthesis.</text>
</comment>
<dbReference type="PANTHER" id="PTHR11136:SF0">
    <property type="entry name" value="DIHYDROFOLATE SYNTHETASE-RELATED"/>
    <property type="match status" value="1"/>
</dbReference>
<comment type="caution">
    <text evidence="26">The sequence shown here is derived from an EMBL/GenBank/DDBJ whole genome shotgun (WGS) entry which is preliminary data.</text>
</comment>
<dbReference type="GO" id="GO:0008841">
    <property type="term" value="F:dihydrofolate synthase activity"/>
    <property type="evidence" value="ECO:0007669"/>
    <property type="project" value="UniProtKB-EC"/>
</dbReference>
<dbReference type="Gene3D" id="3.90.190.20">
    <property type="entry name" value="Mur ligase, C-terminal domain"/>
    <property type="match status" value="1"/>
</dbReference>
<evidence type="ECO:0000256" key="7">
    <source>
        <dbReference type="ARBA" id="ARBA00013023"/>
    </source>
</evidence>
<evidence type="ECO:0000256" key="6">
    <source>
        <dbReference type="ARBA" id="ARBA00011245"/>
    </source>
</evidence>
<comment type="function">
    <text evidence="2">Functions in two distinct reactions of the de novo folate biosynthetic pathway. Catalyzes the addition of a glutamate residue to dihydropteroate (7,8-dihydropteroate or H2Pte) to form dihydrofolate (7,8-dihydrofolate monoglutamate or H2Pte-Glu). Also catalyzes successive additions of L-glutamate to tetrahydrofolate or 10-formyltetrahydrofolate or 5,10-methylenetetrahydrofolate, leading to folylpolyglutamate derivatives.</text>
</comment>
<name>A0A7Z0VJ87_9GAMM</name>
<comment type="cofactor">
    <cofactor evidence="1">
        <name>Mg(2+)</name>
        <dbReference type="ChEBI" id="CHEBI:18420"/>
    </cofactor>
</comment>
<keyword evidence="11" id="KW-0479">Metal-binding</keyword>
<evidence type="ECO:0000256" key="19">
    <source>
        <dbReference type="ARBA" id="ARBA00047493"/>
    </source>
</evidence>
<dbReference type="Pfam" id="PF02875">
    <property type="entry name" value="Mur_ligase_C"/>
    <property type="match status" value="1"/>
</dbReference>
<dbReference type="Gene3D" id="3.40.1190.10">
    <property type="entry name" value="Mur-like, catalytic domain"/>
    <property type="match status" value="1"/>
</dbReference>
<comment type="similarity">
    <text evidence="5 23">Belongs to the folylpolyglutamate synthase family.</text>
</comment>
<evidence type="ECO:0000256" key="15">
    <source>
        <dbReference type="ARBA" id="ARBA00022909"/>
    </source>
</evidence>
<dbReference type="OrthoDB" id="9809356at2"/>
<dbReference type="NCBIfam" id="NF008101">
    <property type="entry name" value="PRK10846.1"/>
    <property type="match status" value="1"/>
</dbReference>
<proteinExistence type="inferred from homology"/>
<keyword evidence="15" id="KW-0289">Folate biosynthesis</keyword>
<comment type="catalytic activity">
    <reaction evidence="22">
        <text>7,8-dihydropteroate + L-glutamate + ATP = 7,8-dihydrofolate + ADP + phosphate + H(+)</text>
        <dbReference type="Rhea" id="RHEA:23584"/>
        <dbReference type="ChEBI" id="CHEBI:15378"/>
        <dbReference type="ChEBI" id="CHEBI:17839"/>
        <dbReference type="ChEBI" id="CHEBI:29985"/>
        <dbReference type="ChEBI" id="CHEBI:30616"/>
        <dbReference type="ChEBI" id="CHEBI:43474"/>
        <dbReference type="ChEBI" id="CHEBI:57451"/>
        <dbReference type="ChEBI" id="CHEBI:456216"/>
        <dbReference type="EC" id="6.3.2.12"/>
    </reaction>
</comment>
<dbReference type="NCBIfam" id="TIGR01499">
    <property type="entry name" value="folC"/>
    <property type="match status" value="1"/>
</dbReference>
<keyword evidence="27" id="KW-1185">Reference proteome</keyword>
<protein>
    <recommendedName>
        <fullName evidence="9">Dihydrofolate synthase/folylpolyglutamate synthase</fullName>
        <ecNumber evidence="7">6.3.2.12</ecNumber>
        <ecNumber evidence="8">6.3.2.17</ecNumber>
    </recommendedName>
    <alternativeName>
        <fullName evidence="18">Folylpoly-gamma-glutamate synthetase-dihydrofolate synthetase</fullName>
    </alternativeName>
    <alternativeName>
        <fullName evidence="16">Folylpolyglutamate synthetase</fullName>
    </alternativeName>
    <alternativeName>
        <fullName evidence="17">Tetrahydrofolylpolyglutamate synthase</fullName>
    </alternativeName>
</protein>
<gene>
    <name evidence="26" type="primary">folC</name>
    <name evidence="26" type="ORF">CODIS_31300</name>
</gene>
<evidence type="ECO:0000256" key="1">
    <source>
        <dbReference type="ARBA" id="ARBA00001946"/>
    </source>
</evidence>
<evidence type="ECO:0000313" key="27">
    <source>
        <dbReference type="Proteomes" id="UP000094769"/>
    </source>
</evidence>
<dbReference type="GO" id="GO:0046654">
    <property type="term" value="P:tetrahydrofolate biosynthetic process"/>
    <property type="evidence" value="ECO:0007669"/>
    <property type="project" value="UniProtKB-UniPathway"/>
</dbReference>
<comment type="catalytic activity">
    <reaction evidence="21">
        <text>(6R)-5,10-methylenetetrahydrofolyl-(gamma-L-Glu)(n) + L-glutamate + ATP = (6R)-5,10-methylenetetrahydrofolyl-(gamma-L-Glu)(n+1) + ADP + phosphate + H(+)</text>
        <dbReference type="Rhea" id="RHEA:51912"/>
        <dbReference type="Rhea" id="RHEA-COMP:13257"/>
        <dbReference type="Rhea" id="RHEA-COMP:13258"/>
        <dbReference type="ChEBI" id="CHEBI:15378"/>
        <dbReference type="ChEBI" id="CHEBI:29985"/>
        <dbReference type="ChEBI" id="CHEBI:30616"/>
        <dbReference type="ChEBI" id="CHEBI:43474"/>
        <dbReference type="ChEBI" id="CHEBI:136572"/>
        <dbReference type="ChEBI" id="CHEBI:456216"/>
        <dbReference type="EC" id="6.3.2.17"/>
    </reaction>
</comment>
<comment type="catalytic activity">
    <reaction evidence="20">
        <text>10-formyltetrahydrofolyl-(gamma-L-Glu)(n) + L-glutamate + ATP = 10-formyltetrahydrofolyl-(gamma-L-Glu)(n+1) + ADP + phosphate + H(+)</text>
        <dbReference type="Rhea" id="RHEA:51904"/>
        <dbReference type="Rhea" id="RHEA-COMP:13088"/>
        <dbReference type="Rhea" id="RHEA-COMP:14300"/>
        <dbReference type="ChEBI" id="CHEBI:15378"/>
        <dbReference type="ChEBI" id="CHEBI:29985"/>
        <dbReference type="ChEBI" id="CHEBI:30616"/>
        <dbReference type="ChEBI" id="CHEBI:43474"/>
        <dbReference type="ChEBI" id="CHEBI:134413"/>
        <dbReference type="ChEBI" id="CHEBI:456216"/>
        <dbReference type="EC" id="6.3.2.17"/>
    </reaction>
</comment>
<evidence type="ECO:0000256" key="16">
    <source>
        <dbReference type="ARBA" id="ARBA00030048"/>
    </source>
</evidence>
<dbReference type="Pfam" id="PF08245">
    <property type="entry name" value="Mur_ligase_M"/>
    <property type="match status" value="1"/>
</dbReference>
<dbReference type="EC" id="6.3.2.17" evidence="8"/>
<dbReference type="EMBL" id="MARB01000019">
    <property type="protein sequence ID" value="ODJ86647.1"/>
    <property type="molecule type" value="Genomic_DNA"/>
</dbReference>
<keyword evidence="10 23" id="KW-0436">Ligase</keyword>
<evidence type="ECO:0000256" key="10">
    <source>
        <dbReference type="ARBA" id="ARBA00022598"/>
    </source>
</evidence>
<dbReference type="SUPFAM" id="SSF53623">
    <property type="entry name" value="MurD-like peptide ligases, catalytic domain"/>
    <property type="match status" value="1"/>
</dbReference>
<organism evidence="26 27">
    <name type="scientific">Candidatus Thiodiazotropha endolucinida</name>
    <dbReference type="NCBI Taxonomy" id="1655433"/>
    <lineage>
        <taxon>Bacteria</taxon>
        <taxon>Pseudomonadati</taxon>
        <taxon>Pseudomonadota</taxon>
        <taxon>Gammaproteobacteria</taxon>
        <taxon>Chromatiales</taxon>
        <taxon>Sedimenticolaceae</taxon>
        <taxon>Candidatus Thiodiazotropha</taxon>
    </lineage>
</organism>
<keyword evidence="14" id="KW-0460">Magnesium</keyword>
<evidence type="ECO:0000256" key="12">
    <source>
        <dbReference type="ARBA" id="ARBA00022741"/>
    </source>
</evidence>
<evidence type="ECO:0000256" key="14">
    <source>
        <dbReference type="ARBA" id="ARBA00022842"/>
    </source>
</evidence>
<dbReference type="PANTHER" id="PTHR11136">
    <property type="entry name" value="FOLYLPOLYGLUTAMATE SYNTHASE-RELATED"/>
    <property type="match status" value="1"/>
</dbReference>
<evidence type="ECO:0000313" key="26">
    <source>
        <dbReference type="EMBL" id="ODJ86647.1"/>
    </source>
</evidence>